<dbReference type="RefSeq" id="XP_030759378.1">
    <property type="nucleotide sequence ID" value="XM_030903518.1"/>
</dbReference>
<feature type="chain" id="PRO_5026956080" evidence="10">
    <location>
        <begin position="28"/>
        <end position="709"/>
    </location>
</feature>
<dbReference type="GO" id="GO:0005886">
    <property type="term" value="C:plasma membrane"/>
    <property type="evidence" value="ECO:0007669"/>
    <property type="project" value="UniProtKB-SubCell"/>
</dbReference>
<evidence type="ECO:0000313" key="12">
    <source>
        <dbReference type="RefSeq" id="XP_030759378.1"/>
    </source>
</evidence>
<evidence type="ECO:0000256" key="4">
    <source>
        <dbReference type="ARBA" id="ARBA00022729"/>
    </source>
</evidence>
<dbReference type="KEGG" id="soy:115884819"/>
<accession>A0A6J2Y6B7</accession>
<keyword evidence="7" id="KW-1015">Disulfide bond</keyword>
<keyword evidence="6" id="KW-0472">Membrane</keyword>
<keyword evidence="11" id="KW-1185">Reference proteome</keyword>
<feature type="region of interest" description="Disordered" evidence="9">
    <location>
        <begin position="190"/>
        <end position="210"/>
    </location>
</feature>
<feature type="region of interest" description="Disordered" evidence="9">
    <location>
        <begin position="386"/>
        <end position="406"/>
    </location>
</feature>
<keyword evidence="2" id="KW-1003">Cell membrane</keyword>
<feature type="region of interest" description="Disordered" evidence="9">
    <location>
        <begin position="581"/>
        <end position="610"/>
    </location>
</feature>
<proteinExistence type="predicted"/>
<dbReference type="PANTHER" id="PTHR24037:SF11">
    <property type="entry name" value="MUCIN-2-LIKE"/>
    <property type="match status" value="1"/>
</dbReference>
<name>A0A6J2Y6B7_SITOR</name>
<evidence type="ECO:0000256" key="8">
    <source>
        <dbReference type="ARBA" id="ARBA00023180"/>
    </source>
</evidence>
<dbReference type="Proteomes" id="UP000504635">
    <property type="component" value="Unplaced"/>
</dbReference>
<comment type="subcellular location">
    <subcellularLocation>
        <location evidence="1">Cell membrane</location>
    </subcellularLocation>
</comment>
<evidence type="ECO:0000256" key="2">
    <source>
        <dbReference type="ARBA" id="ARBA00022475"/>
    </source>
</evidence>
<dbReference type="InParanoid" id="A0A6J2Y6B7"/>
<evidence type="ECO:0000256" key="7">
    <source>
        <dbReference type="ARBA" id="ARBA00023157"/>
    </source>
</evidence>
<dbReference type="PANTHER" id="PTHR24037">
    <property type="entry name" value="HEART DEVELOPMENT PROTEIN WITH EGF-LIKE DOMAINS 1"/>
    <property type="match status" value="1"/>
</dbReference>
<sequence>MASKIFTPVLLIVFIFCGGLIFKEAQAECASKGIYCVNETAYQSCWWFLFIQINGDVVSCDYGTICDESVDTENCISTSSTTSTTTTESATSTTESTSSSTSTTTPSTTSTTVLTTTTAEAHCTSKGIYCVNETTYKTCWWVLFIAVYGDEESCADGTVCDETYGTDNCVSENSSTSSTTSSTISTTLSTTESSTTSSSTTTTPSTTSTTVSTTTTAEAHCTSKGIYCVNETTYKTCWWVLFIAFYGDEEYCADGTVCDETYGTDNCVSENSSTSSTTSSTISTTLSTTESSTTSSSTTTTPSTTSTTVSTTTSAEAHCTSKGIYCVNETTYKTCWWVLFIAVYGDEEYCADGTVCDETYGTDNCVSGNSSTSSTTSSTISTTLSTTESSTTSSSTTTTPSTTSTTVSTTTTAEAHCTSKGIYCVNETTYKTCWWVLFIAVYGDEEYCADGTVCDETYGTDNCVSENSSTSSTTSSTISTTLSTTESSTTSSSATTTPSTTSTTVSTTTTAEAHCTSKGIYCVNETTYKTCWWVLFIAVYGNEEYCADGTVCDETYGTDNCVSGNSSTSSTTLSTTTSTTLSTTESSTTSSSSTTTPSTTSTTVSTTTNAEPHCTSKGIFCVNATTYKTCWWVLFIAIYGDEEYCADGTVCDETYGTDNCVLGNSSTDSTTSSTTISTSLSTTESSTTSSTSTTTPSTTSTTVSSTTTS</sequence>
<evidence type="ECO:0000256" key="10">
    <source>
        <dbReference type="SAM" id="SignalP"/>
    </source>
</evidence>
<feature type="region of interest" description="Disordered" evidence="9">
    <location>
        <begin position="76"/>
        <end position="111"/>
    </location>
</feature>
<gene>
    <name evidence="12" type="primary">LOC115884819</name>
</gene>
<feature type="compositionally biased region" description="Low complexity" evidence="9">
    <location>
        <begin position="77"/>
        <end position="111"/>
    </location>
</feature>
<dbReference type="AlphaFoldDB" id="A0A6J2Y6B7"/>
<protein>
    <submittedName>
        <fullName evidence="12">Mucin-21-like</fullName>
    </submittedName>
</protein>
<evidence type="ECO:0000256" key="3">
    <source>
        <dbReference type="ARBA" id="ARBA00022536"/>
    </source>
</evidence>
<evidence type="ECO:0000256" key="9">
    <source>
        <dbReference type="SAM" id="MobiDB-lite"/>
    </source>
</evidence>
<keyword evidence="3" id="KW-0245">EGF-like domain</keyword>
<feature type="compositionally biased region" description="Low complexity" evidence="9">
    <location>
        <begin position="581"/>
        <end position="608"/>
    </location>
</feature>
<evidence type="ECO:0000313" key="11">
    <source>
        <dbReference type="Proteomes" id="UP000504635"/>
    </source>
</evidence>
<evidence type="ECO:0000256" key="1">
    <source>
        <dbReference type="ARBA" id="ARBA00004236"/>
    </source>
</evidence>
<evidence type="ECO:0000256" key="5">
    <source>
        <dbReference type="ARBA" id="ARBA00022737"/>
    </source>
</evidence>
<keyword evidence="5" id="KW-0677">Repeat</keyword>
<dbReference type="GeneID" id="115884819"/>
<evidence type="ECO:0000256" key="6">
    <source>
        <dbReference type="ARBA" id="ARBA00023136"/>
    </source>
</evidence>
<reference evidence="12" key="1">
    <citation type="submission" date="2025-08" db="UniProtKB">
        <authorList>
            <consortium name="RefSeq"/>
        </authorList>
    </citation>
    <scope>IDENTIFICATION</scope>
    <source>
        <tissue evidence="12">Gonads</tissue>
    </source>
</reference>
<keyword evidence="8" id="KW-0325">Glycoprotein</keyword>
<feature type="region of interest" description="Disordered" evidence="9">
    <location>
        <begin position="484"/>
        <end position="504"/>
    </location>
</feature>
<feature type="signal peptide" evidence="10">
    <location>
        <begin position="1"/>
        <end position="27"/>
    </location>
</feature>
<organism evidence="11 12">
    <name type="scientific">Sitophilus oryzae</name>
    <name type="common">Rice weevil</name>
    <name type="synonym">Curculio oryzae</name>
    <dbReference type="NCBI Taxonomy" id="7048"/>
    <lineage>
        <taxon>Eukaryota</taxon>
        <taxon>Metazoa</taxon>
        <taxon>Ecdysozoa</taxon>
        <taxon>Arthropoda</taxon>
        <taxon>Hexapoda</taxon>
        <taxon>Insecta</taxon>
        <taxon>Pterygota</taxon>
        <taxon>Neoptera</taxon>
        <taxon>Endopterygota</taxon>
        <taxon>Coleoptera</taxon>
        <taxon>Polyphaga</taxon>
        <taxon>Cucujiformia</taxon>
        <taxon>Curculionidae</taxon>
        <taxon>Dryophthorinae</taxon>
        <taxon>Sitophilus</taxon>
    </lineage>
</organism>
<feature type="region of interest" description="Disordered" evidence="9">
    <location>
        <begin position="666"/>
        <end position="709"/>
    </location>
</feature>
<feature type="region of interest" description="Disordered" evidence="9">
    <location>
        <begin position="288"/>
        <end position="308"/>
    </location>
</feature>
<keyword evidence="4 10" id="KW-0732">Signal</keyword>